<organism evidence="2 3">
    <name type="scientific">Cecembia rubra</name>
    <dbReference type="NCBI Taxonomy" id="1485585"/>
    <lineage>
        <taxon>Bacteria</taxon>
        <taxon>Pseudomonadati</taxon>
        <taxon>Bacteroidota</taxon>
        <taxon>Cytophagia</taxon>
        <taxon>Cytophagales</taxon>
        <taxon>Cyclobacteriaceae</taxon>
        <taxon>Cecembia</taxon>
    </lineage>
</organism>
<keyword evidence="1" id="KW-0812">Transmembrane</keyword>
<dbReference type="EMBL" id="PYGF01000020">
    <property type="protein sequence ID" value="PSK97944.1"/>
    <property type="molecule type" value="Genomic_DNA"/>
</dbReference>
<feature type="transmembrane region" description="Helical" evidence="1">
    <location>
        <begin position="40"/>
        <end position="57"/>
    </location>
</feature>
<keyword evidence="1" id="KW-1133">Transmembrane helix</keyword>
<accession>A0A2P8DL38</accession>
<feature type="transmembrane region" description="Helical" evidence="1">
    <location>
        <begin position="77"/>
        <end position="101"/>
    </location>
</feature>
<proteinExistence type="predicted"/>
<name>A0A2P8DL38_9BACT</name>
<dbReference type="Proteomes" id="UP000240708">
    <property type="component" value="Unassembled WGS sequence"/>
</dbReference>
<evidence type="ECO:0000313" key="3">
    <source>
        <dbReference type="Proteomes" id="UP000240708"/>
    </source>
</evidence>
<keyword evidence="1" id="KW-0472">Membrane</keyword>
<protein>
    <submittedName>
        <fullName evidence="2">Uncharacterized protein</fullName>
    </submittedName>
</protein>
<dbReference type="RefSeq" id="WP_106569084.1">
    <property type="nucleotide sequence ID" value="NZ_JAUVYL010000034.1"/>
</dbReference>
<reference evidence="2 3" key="1">
    <citation type="submission" date="2018-03" db="EMBL/GenBank/DDBJ databases">
        <title>Genomic Encyclopedia of Archaeal and Bacterial Type Strains, Phase II (KMG-II): from individual species to whole genera.</title>
        <authorList>
            <person name="Goeker M."/>
        </authorList>
    </citation>
    <scope>NUCLEOTIDE SEQUENCE [LARGE SCALE GENOMIC DNA]</scope>
    <source>
        <strain evidence="2 3">DSM 28057</strain>
    </source>
</reference>
<dbReference type="OrthoDB" id="982648at2"/>
<dbReference type="AlphaFoldDB" id="A0A2P8DL38"/>
<sequence length="109" mass="11612">MDSIDIFIYVAEGLVILGAIFAILMPLIKSFDNPSSLVKTGLAVVALGVVFFVAYSISDGDVLPKFAAEPFNLTPGMSKFVGGSLYTTYALFIIAIVGIVFTELNKAIK</sequence>
<keyword evidence="3" id="KW-1185">Reference proteome</keyword>
<evidence type="ECO:0000256" key="1">
    <source>
        <dbReference type="SAM" id="Phobius"/>
    </source>
</evidence>
<evidence type="ECO:0000313" key="2">
    <source>
        <dbReference type="EMBL" id="PSK97944.1"/>
    </source>
</evidence>
<gene>
    <name evidence="2" type="ORF">CLV48_12032</name>
</gene>
<comment type="caution">
    <text evidence="2">The sequence shown here is derived from an EMBL/GenBank/DDBJ whole genome shotgun (WGS) entry which is preliminary data.</text>
</comment>
<feature type="transmembrane region" description="Helical" evidence="1">
    <location>
        <begin position="6"/>
        <end position="28"/>
    </location>
</feature>